<name>A0ABU8HHU9_9BACI</name>
<evidence type="ECO:0000313" key="3">
    <source>
        <dbReference type="Proteomes" id="UP001312865"/>
    </source>
</evidence>
<accession>A0ABU8HHU9</accession>
<dbReference type="InterPro" id="IPR029002">
    <property type="entry name" value="PLPC/GPLD1"/>
</dbReference>
<keyword evidence="3" id="KW-1185">Reference proteome</keyword>
<organism evidence="2 3">
    <name type="scientific">Bacillus spongiae</name>
    <dbReference type="NCBI Taxonomy" id="2683610"/>
    <lineage>
        <taxon>Bacteria</taxon>
        <taxon>Bacillati</taxon>
        <taxon>Bacillota</taxon>
        <taxon>Bacilli</taxon>
        <taxon>Bacillales</taxon>
        <taxon>Bacillaceae</taxon>
        <taxon>Bacillus</taxon>
    </lineage>
</organism>
<feature type="domain" description="Phospholipase C/D" evidence="1">
    <location>
        <begin position="6"/>
        <end position="138"/>
    </location>
</feature>
<protein>
    <submittedName>
        <fullName evidence="2">Zinc dependent phospholipase C family protein</fullName>
    </submittedName>
</protein>
<evidence type="ECO:0000313" key="2">
    <source>
        <dbReference type="EMBL" id="MEI5908961.1"/>
    </source>
</evidence>
<reference evidence="2 3" key="1">
    <citation type="journal article" date="2018" name="J. Microbiol.">
        <title>Bacillus spongiae sp. nov., isolated from sponge of Jeju Island.</title>
        <authorList>
            <person name="Lee G.E."/>
            <person name="Im W.T."/>
            <person name="Park J.S."/>
        </authorList>
    </citation>
    <scope>NUCLEOTIDE SEQUENCE [LARGE SCALE GENOMIC DNA]</scope>
    <source>
        <strain evidence="2 3">135PIL107-10</strain>
    </source>
</reference>
<sequence>MPNIWTHIVFAERLLEEVPLITFNNKEKSYYRYGSQGPDPFFYHRFWPWKKSEVPQIGLNIHYQHCGPFLMDMIKEGRETNDLNVRAYILGFITHHILDRKTHPYIIFRSGEEGYKHQLLETTIDTLMVKRERNLDTWNHPAYEQIEVGENILFPIEDLLTRLIQKYFPDSIKLAPTRFVNESYQDMIKAFKFFHDPSGLKNKLLFGKIKPFSHRKRFPNKDYLNEKKQEWLHPTNEQEKKSSSFIELYEDALHEGKEIFHLLEEYWIQNDPHVFSLIKQKIGNFSYDTGKDSTTREELQFFDPIV</sequence>
<dbReference type="Pfam" id="PF00882">
    <property type="entry name" value="Zn_dep_PLPC"/>
    <property type="match status" value="1"/>
</dbReference>
<gene>
    <name evidence="2" type="ORF">WAK64_18085</name>
</gene>
<dbReference type="Proteomes" id="UP001312865">
    <property type="component" value="Unassembled WGS sequence"/>
</dbReference>
<evidence type="ECO:0000259" key="1">
    <source>
        <dbReference type="Pfam" id="PF00882"/>
    </source>
</evidence>
<comment type="caution">
    <text evidence="2">The sequence shown here is derived from an EMBL/GenBank/DDBJ whole genome shotgun (WGS) entry which is preliminary data.</text>
</comment>
<dbReference type="RefSeq" id="WP_336588410.1">
    <property type="nucleotide sequence ID" value="NZ_JBBAXC010000018.1"/>
</dbReference>
<proteinExistence type="predicted"/>
<dbReference type="EMBL" id="JBBAXC010000018">
    <property type="protein sequence ID" value="MEI5908961.1"/>
    <property type="molecule type" value="Genomic_DNA"/>
</dbReference>